<evidence type="ECO:0000256" key="8">
    <source>
        <dbReference type="SAM" id="SignalP"/>
    </source>
</evidence>
<feature type="transmembrane region" description="Helical" evidence="7">
    <location>
        <begin position="283"/>
        <end position="306"/>
    </location>
</feature>
<dbReference type="SUPFAM" id="SSF90123">
    <property type="entry name" value="ABC transporter transmembrane region"/>
    <property type="match status" value="1"/>
</dbReference>
<dbReference type="Gene3D" id="3.40.50.300">
    <property type="entry name" value="P-loop containing nucleotide triphosphate hydrolases"/>
    <property type="match status" value="1"/>
</dbReference>
<evidence type="ECO:0000256" key="1">
    <source>
        <dbReference type="ARBA" id="ARBA00004651"/>
    </source>
</evidence>
<evidence type="ECO:0000313" key="12">
    <source>
        <dbReference type="Proteomes" id="UP000638560"/>
    </source>
</evidence>
<evidence type="ECO:0000256" key="3">
    <source>
        <dbReference type="ARBA" id="ARBA00022741"/>
    </source>
</evidence>
<comment type="subcellular location">
    <subcellularLocation>
        <location evidence="1">Cell membrane</location>
        <topology evidence="1">Multi-pass membrane protein</topology>
    </subcellularLocation>
</comment>
<dbReference type="PROSITE" id="PS00211">
    <property type="entry name" value="ABC_TRANSPORTER_1"/>
    <property type="match status" value="1"/>
</dbReference>
<name>A0ABS0GY14_9ACTN</name>
<feature type="transmembrane region" description="Helical" evidence="7">
    <location>
        <begin position="248"/>
        <end position="271"/>
    </location>
</feature>
<dbReference type="Proteomes" id="UP000638560">
    <property type="component" value="Unassembled WGS sequence"/>
</dbReference>
<reference evidence="11 12" key="1">
    <citation type="submission" date="2020-11" db="EMBL/GenBank/DDBJ databases">
        <title>A novel isolate from a Black sea contaminated sediment with potential to produce alkanes: Plantactinospora alkalitolerans sp. nov.</title>
        <authorList>
            <person name="Carro L."/>
            <person name="Veyisoglu A."/>
            <person name="Guven K."/>
            <person name="Schumann P."/>
            <person name="Klenk H.-P."/>
            <person name="Sahin N."/>
        </authorList>
    </citation>
    <scope>NUCLEOTIDE SEQUENCE [LARGE SCALE GENOMIC DNA]</scope>
    <source>
        <strain evidence="11 12">S1510</strain>
    </source>
</reference>
<dbReference type="PANTHER" id="PTHR24221:SF654">
    <property type="entry name" value="ATP-BINDING CASSETTE SUB-FAMILY B MEMBER 6"/>
    <property type="match status" value="1"/>
</dbReference>
<dbReference type="InterPro" id="IPR017871">
    <property type="entry name" value="ABC_transporter-like_CS"/>
</dbReference>
<dbReference type="PROSITE" id="PS50929">
    <property type="entry name" value="ABC_TM1F"/>
    <property type="match status" value="1"/>
</dbReference>
<evidence type="ECO:0000256" key="6">
    <source>
        <dbReference type="ARBA" id="ARBA00023136"/>
    </source>
</evidence>
<dbReference type="InterPro" id="IPR003593">
    <property type="entry name" value="AAA+_ATPase"/>
</dbReference>
<keyword evidence="12" id="KW-1185">Reference proteome</keyword>
<keyword evidence="6 7" id="KW-0472">Membrane</keyword>
<proteinExistence type="predicted"/>
<keyword evidence="2 7" id="KW-0812">Transmembrane</keyword>
<gene>
    <name evidence="11" type="ORF">I0C86_19370</name>
</gene>
<dbReference type="InterPro" id="IPR003439">
    <property type="entry name" value="ABC_transporter-like_ATP-bd"/>
</dbReference>
<dbReference type="GO" id="GO:0005524">
    <property type="term" value="F:ATP binding"/>
    <property type="evidence" value="ECO:0007669"/>
    <property type="project" value="UniProtKB-KW"/>
</dbReference>
<evidence type="ECO:0000256" key="2">
    <source>
        <dbReference type="ARBA" id="ARBA00022692"/>
    </source>
</evidence>
<evidence type="ECO:0000313" key="11">
    <source>
        <dbReference type="EMBL" id="MBF9131103.1"/>
    </source>
</evidence>
<dbReference type="InterPro" id="IPR027417">
    <property type="entry name" value="P-loop_NTPase"/>
</dbReference>
<dbReference type="InterPro" id="IPR039421">
    <property type="entry name" value="Type_1_exporter"/>
</dbReference>
<evidence type="ECO:0000259" key="9">
    <source>
        <dbReference type="PROSITE" id="PS50893"/>
    </source>
</evidence>
<feature type="chain" id="PRO_5046073448" evidence="8">
    <location>
        <begin position="33"/>
        <end position="601"/>
    </location>
</feature>
<dbReference type="EMBL" id="JADPUN010000179">
    <property type="protein sequence ID" value="MBF9131103.1"/>
    <property type="molecule type" value="Genomic_DNA"/>
</dbReference>
<keyword evidence="8" id="KW-0732">Signal</keyword>
<dbReference type="Pfam" id="PF00005">
    <property type="entry name" value="ABC_tran"/>
    <property type="match status" value="1"/>
</dbReference>
<dbReference type="RefSeq" id="WP_196202667.1">
    <property type="nucleotide sequence ID" value="NZ_JADPUN010000179.1"/>
</dbReference>
<dbReference type="SMART" id="SM00382">
    <property type="entry name" value="AAA"/>
    <property type="match status" value="1"/>
</dbReference>
<evidence type="ECO:0000259" key="10">
    <source>
        <dbReference type="PROSITE" id="PS50929"/>
    </source>
</evidence>
<dbReference type="PROSITE" id="PS50893">
    <property type="entry name" value="ABC_TRANSPORTER_2"/>
    <property type="match status" value="1"/>
</dbReference>
<dbReference type="Gene3D" id="1.20.1560.10">
    <property type="entry name" value="ABC transporter type 1, transmembrane domain"/>
    <property type="match status" value="1"/>
</dbReference>
<evidence type="ECO:0000256" key="7">
    <source>
        <dbReference type="SAM" id="Phobius"/>
    </source>
</evidence>
<dbReference type="InterPro" id="IPR036640">
    <property type="entry name" value="ABC1_TM_sf"/>
</dbReference>
<feature type="domain" description="ABC transporter" evidence="9">
    <location>
        <begin position="343"/>
        <end position="589"/>
    </location>
</feature>
<comment type="caution">
    <text evidence="11">The sequence shown here is derived from an EMBL/GenBank/DDBJ whole genome shotgun (WGS) entry which is preliminary data.</text>
</comment>
<dbReference type="InterPro" id="IPR011527">
    <property type="entry name" value="ABC1_TM_dom"/>
</dbReference>
<feature type="domain" description="ABC transmembrane type-1" evidence="10">
    <location>
        <begin position="23"/>
        <end position="309"/>
    </location>
</feature>
<organism evidence="11 12">
    <name type="scientific">Plantactinospora alkalitolerans</name>
    <dbReference type="NCBI Taxonomy" id="2789879"/>
    <lineage>
        <taxon>Bacteria</taxon>
        <taxon>Bacillati</taxon>
        <taxon>Actinomycetota</taxon>
        <taxon>Actinomycetes</taxon>
        <taxon>Micromonosporales</taxon>
        <taxon>Micromonosporaceae</taxon>
        <taxon>Plantactinospora</taxon>
    </lineage>
</organism>
<sequence length="601" mass="65102">MNLLKTLGRALGLAARAAPVALATLVALSVVAATVPVAAAWFTKGMLDELASPHPAWSGLAGIVGGLLAAGLIGAMQPQLSQYVQEDLGRKASLVAQDRLYRAVNRFQGLRRFEDPDFLDRLRMAQQTGQDTPNQIILTALSLVRTSITMVGFFGMLLVVGPQMAWIVVLGAVPTFVGEVRLARRRVQTTLDITGLERREMFYAQLLGDVAAAKEIRLFNLGDHLRQRMNRDRRSINGLHRRMDRWTLLTQGGLAVLAAGIAAAGLFWAVRSAVTGTLTVGDVSIFVAAVATVQTSLGTLATGLAAGHQHLLIFERYLEVVGAAPDLPLVESPQPLPPLREAIVLRDVWFRYSDDHPWILRGVDLTIAKGRAVALVGVNGAGKSTLVKLLGRFYDPTRGSILWDGIDIRNVPVEALRERLSGIFQDFMHYDLTVRDNIAFGDLAAARDEHAVTRAAERAGIHQTLAGLPSGYDTMLTRLFADDTNHAGVVLSGGQWQRVALARALVRDGRDLLILDEPSSGLDAEAEYQMHHRLREHRAGQTSLLISHRLGAVRDADAIVVLDDGVVVEQGDHDALLAADGHYARLFTMQAEGYATAGAGR</sequence>
<accession>A0ABS0GY14</accession>
<protein>
    <submittedName>
        <fullName evidence="11">ABC transporter ATP-binding protein</fullName>
    </submittedName>
</protein>
<evidence type="ECO:0000256" key="5">
    <source>
        <dbReference type="ARBA" id="ARBA00022989"/>
    </source>
</evidence>
<dbReference type="Pfam" id="PF00664">
    <property type="entry name" value="ABC_membrane"/>
    <property type="match status" value="1"/>
</dbReference>
<evidence type="ECO:0000256" key="4">
    <source>
        <dbReference type="ARBA" id="ARBA00022840"/>
    </source>
</evidence>
<keyword evidence="5 7" id="KW-1133">Transmembrane helix</keyword>
<keyword evidence="4 11" id="KW-0067">ATP-binding</keyword>
<dbReference type="SUPFAM" id="SSF52540">
    <property type="entry name" value="P-loop containing nucleoside triphosphate hydrolases"/>
    <property type="match status" value="1"/>
</dbReference>
<keyword evidence="3" id="KW-0547">Nucleotide-binding</keyword>
<feature type="transmembrane region" description="Helical" evidence="7">
    <location>
        <begin position="56"/>
        <end position="75"/>
    </location>
</feature>
<feature type="signal peptide" evidence="8">
    <location>
        <begin position="1"/>
        <end position="32"/>
    </location>
</feature>
<dbReference type="PANTHER" id="PTHR24221">
    <property type="entry name" value="ATP-BINDING CASSETTE SUB-FAMILY B"/>
    <property type="match status" value="1"/>
</dbReference>